<dbReference type="Gene3D" id="1.10.10.60">
    <property type="entry name" value="Homeodomain-like"/>
    <property type="match status" value="1"/>
</dbReference>
<dbReference type="InterPro" id="IPR018060">
    <property type="entry name" value="HTH_AraC"/>
</dbReference>
<accession>A0A1L3JFV7</accession>
<dbReference type="PROSITE" id="PS50005">
    <property type="entry name" value="TPR"/>
    <property type="match status" value="1"/>
</dbReference>
<dbReference type="PROSITE" id="PS01124">
    <property type="entry name" value="HTH_ARAC_FAMILY_2"/>
    <property type="match status" value="1"/>
</dbReference>
<evidence type="ECO:0000259" key="5">
    <source>
        <dbReference type="PROSITE" id="PS01124"/>
    </source>
</evidence>
<keyword evidence="4" id="KW-1133">Transmembrane helix</keyword>
<keyword evidence="7" id="KW-1185">Reference proteome</keyword>
<dbReference type="GO" id="GO:0003700">
    <property type="term" value="F:DNA-binding transcription factor activity"/>
    <property type="evidence" value="ECO:0007669"/>
    <property type="project" value="InterPro"/>
</dbReference>
<evidence type="ECO:0000313" key="6">
    <source>
        <dbReference type="EMBL" id="APG64010.1"/>
    </source>
</evidence>
<evidence type="ECO:0000256" key="4">
    <source>
        <dbReference type="SAM" id="Phobius"/>
    </source>
</evidence>
<feature type="domain" description="HTH araC/xylS-type" evidence="5">
    <location>
        <begin position="396"/>
        <end position="472"/>
    </location>
</feature>
<evidence type="ECO:0000256" key="2">
    <source>
        <dbReference type="ARBA" id="ARBA00023163"/>
    </source>
</evidence>
<evidence type="ECO:0000256" key="1">
    <source>
        <dbReference type="ARBA" id="ARBA00023015"/>
    </source>
</evidence>
<evidence type="ECO:0000313" key="7">
    <source>
        <dbReference type="Proteomes" id="UP000181898"/>
    </source>
</evidence>
<dbReference type="SUPFAM" id="SSF46689">
    <property type="entry name" value="Homeodomain-like"/>
    <property type="match status" value="1"/>
</dbReference>
<dbReference type="OrthoDB" id="5295174at2"/>
<dbReference type="Proteomes" id="UP000181898">
    <property type="component" value="Chromosome"/>
</dbReference>
<keyword evidence="3" id="KW-0802">TPR repeat</keyword>
<organism evidence="6 7">
    <name type="scientific">Tenacibaculum todarodis</name>
    <dbReference type="NCBI Taxonomy" id="1850252"/>
    <lineage>
        <taxon>Bacteria</taxon>
        <taxon>Pseudomonadati</taxon>
        <taxon>Bacteroidota</taxon>
        <taxon>Flavobacteriia</taxon>
        <taxon>Flavobacteriales</taxon>
        <taxon>Flavobacteriaceae</taxon>
        <taxon>Tenacibaculum</taxon>
    </lineage>
</organism>
<dbReference type="GO" id="GO:0043565">
    <property type="term" value="F:sequence-specific DNA binding"/>
    <property type="evidence" value="ECO:0007669"/>
    <property type="project" value="InterPro"/>
</dbReference>
<name>A0A1L3JFV7_9FLAO</name>
<dbReference type="Gene3D" id="1.25.40.10">
    <property type="entry name" value="Tetratricopeptide repeat domain"/>
    <property type="match status" value="2"/>
</dbReference>
<dbReference type="KEGG" id="ten:LPB136_00885"/>
<reference evidence="6 7" key="1">
    <citation type="submission" date="2016-11" db="EMBL/GenBank/DDBJ databases">
        <title>Tenacibaculum sp. LPB0136, isolated from marine environment.</title>
        <authorList>
            <person name="Kim E."/>
            <person name="Yi H."/>
        </authorList>
    </citation>
    <scope>NUCLEOTIDE SEQUENCE [LARGE SCALE GENOMIC DNA]</scope>
    <source>
        <strain evidence="6 7">LPB0136</strain>
    </source>
</reference>
<dbReference type="Pfam" id="PF12833">
    <property type="entry name" value="HTH_18"/>
    <property type="match status" value="1"/>
</dbReference>
<dbReference type="Pfam" id="PF13181">
    <property type="entry name" value="TPR_8"/>
    <property type="match status" value="1"/>
</dbReference>
<dbReference type="SUPFAM" id="SSF48452">
    <property type="entry name" value="TPR-like"/>
    <property type="match status" value="1"/>
</dbReference>
<sequence>MKNIKLIFFFTFIFTINAVIGQESAQIQQKINQYISQAKLDSAKIYIKANLDKLPKKQDKSALNYQLVKVLFMQSSYNEALKIAFNSLDTIKDEQKRVNFNFMIGAIYSAITDYDKSIEYFDLVVKHNKNNSLSVQTHLLLSSLYQNKKDSINAKNAIIEAYKITKDSDLNPITKNHVAMQYNFFNKNYELCKKLNFQTIRDTASFINSKSYAYSMIGDCLVKQDSLLKATAYFNEHLNLTIETKDPEQIKVAANKLIEVYENLGNQEKANAYHKIYNEAINDSLSFSAEKYRELYNVEKKRELVNAKNKDLKEYLFFCIILIALIAFGIYFYLNNKKTNKKLSNLLTKAPGKKIVVSESEIEKIEVALKELKEKQLFLKPKSTRKTVCLENGIKSERYLSHYINEKYNKSFSVFINDLRIEYAYNRIQKDKKFRNYKIGEIARESGFGSKKSFERAFVAKYSETPYKFISNLTH</sequence>
<feature type="transmembrane region" description="Helical" evidence="4">
    <location>
        <begin position="315"/>
        <end position="334"/>
    </location>
</feature>
<dbReference type="InterPro" id="IPR011990">
    <property type="entry name" value="TPR-like_helical_dom_sf"/>
</dbReference>
<dbReference type="EMBL" id="CP018155">
    <property type="protein sequence ID" value="APG64010.1"/>
    <property type="molecule type" value="Genomic_DNA"/>
</dbReference>
<feature type="repeat" description="TPR" evidence="3">
    <location>
        <begin position="98"/>
        <end position="131"/>
    </location>
</feature>
<keyword evidence="4" id="KW-0812">Transmembrane</keyword>
<keyword evidence="2" id="KW-0804">Transcription</keyword>
<dbReference type="RefSeq" id="WP_072554332.1">
    <property type="nucleotide sequence ID" value="NZ_CP018155.1"/>
</dbReference>
<dbReference type="STRING" id="1850252.LPB136_00885"/>
<dbReference type="AlphaFoldDB" id="A0A1L3JFV7"/>
<protein>
    <recommendedName>
        <fullName evidence="5">HTH araC/xylS-type domain-containing protein</fullName>
    </recommendedName>
</protein>
<keyword evidence="1" id="KW-0805">Transcription regulation</keyword>
<evidence type="ECO:0000256" key="3">
    <source>
        <dbReference type="PROSITE-ProRule" id="PRU00339"/>
    </source>
</evidence>
<gene>
    <name evidence="6" type="ORF">LPB136_00885</name>
</gene>
<dbReference type="InterPro" id="IPR019734">
    <property type="entry name" value="TPR_rpt"/>
</dbReference>
<proteinExistence type="predicted"/>
<dbReference type="InterPro" id="IPR009057">
    <property type="entry name" value="Homeodomain-like_sf"/>
</dbReference>
<keyword evidence="4" id="KW-0472">Membrane</keyword>
<dbReference type="SMART" id="SM00342">
    <property type="entry name" value="HTH_ARAC"/>
    <property type="match status" value="1"/>
</dbReference>